<dbReference type="PANTHER" id="PTHR42648:SF18">
    <property type="entry name" value="RETROTRANSPOSON, UNCLASSIFIED-LIKE PROTEIN"/>
    <property type="match status" value="1"/>
</dbReference>
<evidence type="ECO:0000313" key="3">
    <source>
        <dbReference type="Proteomes" id="UP000734854"/>
    </source>
</evidence>
<name>A0A8J5KWH5_ZINOF</name>
<dbReference type="EMBL" id="JACMSC010000012">
    <property type="protein sequence ID" value="KAG6495777.1"/>
    <property type="molecule type" value="Genomic_DNA"/>
</dbReference>
<protein>
    <recommendedName>
        <fullName evidence="1">Retroviral polymerase SH3-like domain-containing protein</fullName>
    </recommendedName>
</protein>
<keyword evidence="3" id="KW-1185">Reference proteome</keyword>
<comment type="caution">
    <text evidence="2">The sequence shown here is derived from an EMBL/GenBank/DDBJ whole genome shotgun (WGS) entry which is preliminary data.</text>
</comment>
<proteinExistence type="predicted"/>
<dbReference type="AlphaFoldDB" id="A0A8J5KWH5"/>
<reference evidence="2 3" key="1">
    <citation type="submission" date="2020-08" db="EMBL/GenBank/DDBJ databases">
        <title>Plant Genome Project.</title>
        <authorList>
            <person name="Zhang R.-G."/>
        </authorList>
    </citation>
    <scope>NUCLEOTIDE SEQUENCE [LARGE SCALE GENOMIC DNA]</scope>
    <source>
        <tissue evidence="2">Rhizome</tissue>
    </source>
</reference>
<dbReference type="Pfam" id="PF25597">
    <property type="entry name" value="SH3_retrovirus"/>
    <property type="match status" value="1"/>
</dbReference>
<dbReference type="Proteomes" id="UP000734854">
    <property type="component" value="Unassembled WGS sequence"/>
</dbReference>
<sequence length="215" mass="24090">MKPLELVHSDLCIVEIPSLGEAISCAIYVLNWCPPRSVLDKTPEEAWSGRKSSINYLKIFGCLPYAHVPDQLRKKLDDKGEKCIFIGYSDTSKAYKLYNPETKKVIISHNVIFDEHGSWSWSIEKGKSIVVLGIPNDLLDEQPTQDNVQASAQSESSTRRSQCECQLSVRLQDYVLSNDNDLSDEEIIQFALFANCDHISFEDATTKTSLAEGNG</sequence>
<dbReference type="PANTHER" id="PTHR42648">
    <property type="entry name" value="TRANSPOSASE, PUTATIVE-RELATED"/>
    <property type="match status" value="1"/>
</dbReference>
<dbReference type="InterPro" id="IPR039537">
    <property type="entry name" value="Retrotran_Ty1/copia-like"/>
</dbReference>
<gene>
    <name evidence="2" type="ORF">ZIOFF_043604</name>
</gene>
<dbReference type="InterPro" id="IPR057670">
    <property type="entry name" value="SH3_retrovirus"/>
</dbReference>
<organism evidence="2 3">
    <name type="scientific">Zingiber officinale</name>
    <name type="common">Ginger</name>
    <name type="synonym">Amomum zingiber</name>
    <dbReference type="NCBI Taxonomy" id="94328"/>
    <lineage>
        <taxon>Eukaryota</taxon>
        <taxon>Viridiplantae</taxon>
        <taxon>Streptophyta</taxon>
        <taxon>Embryophyta</taxon>
        <taxon>Tracheophyta</taxon>
        <taxon>Spermatophyta</taxon>
        <taxon>Magnoliopsida</taxon>
        <taxon>Liliopsida</taxon>
        <taxon>Zingiberales</taxon>
        <taxon>Zingiberaceae</taxon>
        <taxon>Zingiber</taxon>
    </lineage>
</organism>
<evidence type="ECO:0000259" key="1">
    <source>
        <dbReference type="Pfam" id="PF25597"/>
    </source>
</evidence>
<feature type="domain" description="Retroviral polymerase SH3-like" evidence="1">
    <location>
        <begin position="62"/>
        <end position="124"/>
    </location>
</feature>
<accession>A0A8J5KWH5</accession>
<evidence type="ECO:0000313" key="2">
    <source>
        <dbReference type="EMBL" id="KAG6495777.1"/>
    </source>
</evidence>